<keyword evidence="4 5" id="KW-0342">GTP-binding</keyword>
<comment type="caution">
    <text evidence="8">The sequence shown here is derived from an EMBL/GenBank/DDBJ whole genome shotgun (WGS) entry which is preliminary data.</text>
</comment>
<dbReference type="GO" id="GO:0052645">
    <property type="term" value="P:F420-0 metabolic process"/>
    <property type="evidence" value="ECO:0007669"/>
    <property type="project" value="UniProtKB-UniRule"/>
</dbReference>
<protein>
    <recommendedName>
        <fullName evidence="5">Phosphoenolpyruvate guanylyltransferase</fullName>
        <shortName evidence="5">PEP guanylyltransferase</shortName>
        <ecNumber evidence="5">2.7.7.105</ecNumber>
    </recommendedName>
</protein>
<dbReference type="PANTHER" id="PTHR40392">
    <property type="entry name" value="2-PHOSPHO-L-LACTATE GUANYLYLTRANSFERASE"/>
    <property type="match status" value="1"/>
</dbReference>
<dbReference type="Proteomes" id="UP000053405">
    <property type="component" value="Unassembled WGS sequence"/>
</dbReference>
<gene>
    <name evidence="5" type="primary">fbiD</name>
    <name evidence="8" type="ORF">GOHSU_17_00420</name>
</gene>
<feature type="compositionally biased region" description="Low complexity" evidence="6">
    <location>
        <begin position="206"/>
        <end position="223"/>
    </location>
</feature>
<sequence>MAPSSPAFPDLTVVLALKQLRDAKSRLTHPAVTHRQALVLAMFTDTVLAAQAVRPGRIVVVSPDPAVREHARALGVQTVDEPAGGGLNAALVHGAAGAPGAVAFLQADLPALRAGSLQQALTAAGDHPAAFVADREGSGTTLLVRAHRTALHPSFGPGSAQAHRRAGAVELDPAHRRWPDLRRDADTVEDLAACAALGLGSCSQQVLSSSVSPSSTRRPARASSGDREQ</sequence>
<feature type="binding site" evidence="5">
    <location>
        <position position="140"/>
    </location>
    <ligand>
        <name>phosphoenolpyruvate</name>
        <dbReference type="ChEBI" id="CHEBI:58702"/>
    </ligand>
</feature>
<name>L7LB26_9ACTN</name>
<dbReference type="InterPro" id="IPR029044">
    <property type="entry name" value="Nucleotide-diphossugar_trans"/>
</dbReference>
<dbReference type="RefSeq" id="WP_005938983.1">
    <property type="nucleotide sequence ID" value="NZ_ATVK01000009.1"/>
</dbReference>
<evidence type="ECO:0000313" key="8">
    <source>
        <dbReference type="EMBL" id="GAC57238.1"/>
    </source>
</evidence>
<evidence type="ECO:0000256" key="3">
    <source>
        <dbReference type="ARBA" id="ARBA00022741"/>
    </source>
</evidence>
<dbReference type="InterPro" id="IPR025877">
    <property type="entry name" value="MobA-like_NTP_Trfase"/>
</dbReference>
<dbReference type="AlphaFoldDB" id="L7LB26"/>
<dbReference type="UniPathway" id="UPA00071"/>
<keyword evidence="2 5" id="KW-0548">Nucleotidyltransferase</keyword>
<dbReference type="STRING" id="1121927.GOHSU_17_00420"/>
<dbReference type="GO" id="GO:0043814">
    <property type="term" value="F:phospholactate guanylyltransferase activity"/>
    <property type="evidence" value="ECO:0007669"/>
    <property type="project" value="InterPro"/>
</dbReference>
<dbReference type="SUPFAM" id="SSF53448">
    <property type="entry name" value="Nucleotide-diphospho-sugar transferases"/>
    <property type="match status" value="1"/>
</dbReference>
<reference evidence="8 9" key="1">
    <citation type="submission" date="2012-12" db="EMBL/GenBank/DDBJ databases">
        <title>Whole genome shotgun sequence of Gordonia hirsuta NBRC 16056.</title>
        <authorList>
            <person name="Isaki-Nakamura S."/>
            <person name="Hosoyama A."/>
            <person name="Tsuchikane K."/>
            <person name="Katsumata H."/>
            <person name="Baba S."/>
            <person name="Yamazaki S."/>
            <person name="Fujita N."/>
        </authorList>
    </citation>
    <scope>NUCLEOTIDE SEQUENCE [LARGE SCALE GENOMIC DNA]</scope>
    <source>
        <strain evidence="8 9">NBRC 16056</strain>
    </source>
</reference>
<comment type="catalytic activity">
    <reaction evidence="5">
        <text>phosphoenolpyruvate + GTP + H(+) = enolpyruvoyl-2-diphospho-5'-guanosine + diphosphate</text>
        <dbReference type="Rhea" id="RHEA:30519"/>
        <dbReference type="ChEBI" id="CHEBI:15378"/>
        <dbReference type="ChEBI" id="CHEBI:33019"/>
        <dbReference type="ChEBI" id="CHEBI:37565"/>
        <dbReference type="ChEBI" id="CHEBI:58702"/>
        <dbReference type="ChEBI" id="CHEBI:143701"/>
        <dbReference type="EC" id="2.7.7.105"/>
    </reaction>
</comment>
<evidence type="ECO:0000256" key="6">
    <source>
        <dbReference type="SAM" id="MobiDB-lite"/>
    </source>
</evidence>
<comment type="function">
    <text evidence="5">Guanylyltransferase that catalyzes the activation of phosphoenolpyruvate (PEP) as enolpyruvoyl-2-diphospho-5'-guanosine, via the condensation of PEP with GTP. It is involved in the biosynthesis of coenzyme F420, a hydride carrier cofactor.</text>
</comment>
<evidence type="ECO:0000256" key="1">
    <source>
        <dbReference type="ARBA" id="ARBA00022679"/>
    </source>
</evidence>
<dbReference type="GO" id="GO:0005525">
    <property type="term" value="F:GTP binding"/>
    <property type="evidence" value="ECO:0007669"/>
    <property type="project" value="UniProtKB-KW"/>
</dbReference>
<feature type="binding site" evidence="5">
    <location>
        <position position="156"/>
    </location>
    <ligand>
        <name>phosphoenolpyruvate</name>
        <dbReference type="ChEBI" id="CHEBI:58702"/>
    </ligand>
</feature>
<dbReference type="Pfam" id="PF12804">
    <property type="entry name" value="NTP_transf_3"/>
    <property type="match status" value="1"/>
</dbReference>
<evidence type="ECO:0000259" key="7">
    <source>
        <dbReference type="Pfam" id="PF12804"/>
    </source>
</evidence>
<dbReference type="EC" id="2.7.7.105" evidence="5"/>
<feature type="domain" description="MobA-like NTP transferase" evidence="7">
    <location>
        <begin position="46"/>
        <end position="146"/>
    </location>
</feature>
<keyword evidence="9" id="KW-1185">Reference proteome</keyword>
<evidence type="ECO:0000256" key="5">
    <source>
        <dbReference type="HAMAP-Rule" id="MF_02114"/>
    </source>
</evidence>
<dbReference type="HAMAP" id="MF_02114">
    <property type="entry name" value="CofC"/>
    <property type="match status" value="1"/>
</dbReference>
<dbReference type="PANTHER" id="PTHR40392:SF1">
    <property type="entry name" value="2-PHOSPHO-L-LACTATE GUANYLYLTRANSFERASE"/>
    <property type="match status" value="1"/>
</dbReference>
<feature type="binding site" evidence="5">
    <location>
        <position position="159"/>
    </location>
    <ligand>
        <name>phosphoenolpyruvate</name>
        <dbReference type="ChEBI" id="CHEBI:58702"/>
    </ligand>
</feature>
<dbReference type="NCBIfam" id="TIGR03552">
    <property type="entry name" value="F420_cofC"/>
    <property type="match status" value="1"/>
</dbReference>
<evidence type="ECO:0000313" key="9">
    <source>
        <dbReference type="Proteomes" id="UP000053405"/>
    </source>
</evidence>
<accession>L7LB26</accession>
<evidence type="ECO:0000256" key="2">
    <source>
        <dbReference type="ARBA" id="ARBA00022695"/>
    </source>
</evidence>
<comment type="pathway">
    <text evidence="5">Cofactor biosynthesis; coenzyme F420 biosynthesis.</text>
</comment>
<organism evidence="8 9">
    <name type="scientific">Gordonia hirsuta DSM 44140 = NBRC 16056</name>
    <dbReference type="NCBI Taxonomy" id="1121927"/>
    <lineage>
        <taxon>Bacteria</taxon>
        <taxon>Bacillati</taxon>
        <taxon>Actinomycetota</taxon>
        <taxon>Actinomycetes</taxon>
        <taxon>Mycobacteriales</taxon>
        <taxon>Gordoniaceae</taxon>
        <taxon>Gordonia</taxon>
    </lineage>
</organism>
<proteinExistence type="inferred from homology"/>
<comment type="similarity">
    <text evidence="5">Belongs to the CofC family.</text>
</comment>
<keyword evidence="3 5" id="KW-0547">Nucleotide-binding</keyword>
<keyword evidence="1 5" id="KW-0808">Transferase</keyword>
<dbReference type="EMBL" id="BANT01000017">
    <property type="protein sequence ID" value="GAC57238.1"/>
    <property type="molecule type" value="Genomic_DNA"/>
</dbReference>
<dbReference type="InterPro" id="IPR002835">
    <property type="entry name" value="CofC"/>
</dbReference>
<evidence type="ECO:0000256" key="4">
    <source>
        <dbReference type="ARBA" id="ARBA00023134"/>
    </source>
</evidence>
<dbReference type="eggNOG" id="COG1920">
    <property type="taxonomic scope" value="Bacteria"/>
</dbReference>
<feature type="region of interest" description="Disordered" evidence="6">
    <location>
        <begin position="206"/>
        <end position="229"/>
    </location>
</feature>
<dbReference type="Gene3D" id="3.90.550.10">
    <property type="entry name" value="Spore Coat Polysaccharide Biosynthesis Protein SpsA, Chain A"/>
    <property type="match status" value="1"/>
</dbReference>